<gene>
    <name evidence="3" type="ORF">R9X50_00528400</name>
</gene>
<reference evidence="3 4" key="1">
    <citation type="submission" date="2023-11" db="EMBL/GenBank/DDBJ databases">
        <title>An acidophilic fungus is an integral part of prey digestion in a carnivorous sundew plant.</title>
        <authorList>
            <person name="Tsai I.J."/>
        </authorList>
    </citation>
    <scope>NUCLEOTIDE SEQUENCE [LARGE SCALE GENOMIC DNA]</scope>
    <source>
        <strain evidence="3">169a</strain>
    </source>
</reference>
<protein>
    <submittedName>
        <fullName evidence="3">Uncharacterized protein</fullName>
    </submittedName>
</protein>
<dbReference type="Proteomes" id="UP001303373">
    <property type="component" value="Chromosome 8"/>
</dbReference>
<evidence type="ECO:0000256" key="2">
    <source>
        <dbReference type="SAM" id="Phobius"/>
    </source>
</evidence>
<feature type="transmembrane region" description="Helical" evidence="2">
    <location>
        <begin position="190"/>
        <end position="209"/>
    </location>
</feature>
<evidence type="ECO:0000256" key="1">
    <source>
        <dbReference type="SAM" id="MobiDB-lite"/>
    </source>
</evidence>
<dbReference type="EMBL" id="CP138587">
    <property type="protein sequence ID" value="WPH02420.1"/>
    <property type="molecule type" value="Genomic_DNA"/>
</dbReference>
<organism evidence="3 4">
    <name type="scientific">Acrodontium crateriforme</name>
    <dbReference type="NCBI Taxonomy" id="150365"/>
    <lineage>
        <taxon>Eukaryota</taxon>
        <taxon>Fungi</taxon>
        <taxon>Dikarya</taxon>
        <taxon>Ascomycota</taxon>
        <taxon>Pezizomycotina</taxon>
        <taxon>Dothideomycetes</taxon>
        <taxon>Dothideomycetidae</taxon>
        <taxon>Mycosphaerellales</taxon>
        <taxon>Teratosphaeriaceae</taxon>
        <taxon>Acrodontium</taxon>
    </lineage>
</organism>
<sequence>MSGGNSNTTIAHPGPDWNLQWNYGWQNFQLDIVGFLAVLGEGSVLANAQVSSLSRLFLLPRLLPAPQALLRPNRPVTLPSATASVTAVYSGNVKDHVHHVANVLLEGDEMPTFMVRCVEVKKRNDDRKPTRMDTFFRGKSGRQNTQSPTLGPPLIKARANGPLSWVTLSGFFLSVLLLITSFLLGDGWSVVATLLLSSLSTLIGIGNKWSLRLPQRQRGNDPPDGDVVIRYPNGSYLIVRCDEDVARELYFAPEEIEYTINDALYRVIALFGTLMLMVGVIALANSKLELQFAWAASYVISNAAHWAVAALPARYHWDFSCYEITEQSIVGGPKNKTFTEALWKAIVLTKSTRWVRNGKAAPQTQVWDDWLKEAEDQARDALSHTGPLIDPKWPGQNPKKGVIWDVPANWHAKQAWDQLNETSTEFKGTGRLPRPVA</sequence>
<keyword evidence="2" id="KW-1133">Transmembrane helix</keyword>
<feature type="region of interest" description="Disordered" evidence="1">
    <location>
        <begin position="128"/>
        <end position="152"/>
    </location>
</feature>
<evidence type="ECO:0000313" key="3">
    <source>
        <dbReference type="EMBL" id="WPH02420.1"/>
    </source>
</evidence>
<dbReference type="AlphaFoldDB" id="A0AAQ3M7N5"/>
<name>A0AAQ3M7N5_9PEZI</name>
<keyword evidence="4" id="KW-1185">Reference proteome</keyword>
<feature type="transmembrane region" description="Helical" evidence="2">
    <location>
        <begin position="263"/>
        <end position="284"/>
    </location>
</feature>
<accession>A0AAQ3M7N5</accession>
<feature type="transmembrane region" description="Helical" evidence="2">
    <location>
        <begin position="163"/>
        <end position="184"/>
    </location>
</feature>
<evidence type="ECO:0000313" key="4">
    <source>
        <dbReference type="Proteomes" id="UP001303373"/>
    </source>
</evidence>
<proteinExistence type="predicted"/>
<keyword evidence="2" id="KW-0472">Membrane</keyword>
<keyword evidence="2" id="KW-0812">Transmembrane</keyword>